<keyword evidence="2" id="KW-0238">DNA-binding</keyword>
<dbReference type="InterPro" id="IPR036390">
    <property type="entry name" value="WH_DNA-bd_sf"/>
</dbReference>
<gene>
    <name evidence="5" type="ORF">ABUE31_03315</name>
</gene>
<evidence type="ECO:0000256" key="3">
    <source>
        <dbReference type="ARBA" id="ARBA00023163"/>
    </source>
</evidence>
<reference evidence="5 6" key="1">
    <citation type="submission" date="2024-06" db="EMBL/GenBank/DDBJ databases">
        <authorList>
            <person name="Tuo L."/>
        </authorList>
    </citation>
    <scope>NUCLEOTIDE SEQUENCE [LARGE SCALE GENOMIC DNA]</scope>
    <source>
        <strain evidence="5 6">ZMM04-5</strain>
    </source>
</reference>
<dbReference type="Gene3D" id="1.20.120.530">
    <property type="entry name" value="GntR ligand-binding domain-like"/>
    <property type="match status" value="1"/>
</dbReference>
<dbReference type="RefSeq" id="WP_367722062.1">
    <property type="nucleotide sequence ID" value="NZ_JBFOCI010000001.1"/>
</dbReference>
<evidence type="ECO:0000259" key="4">
    <source>
        <dbReference type="PROSITE" id="PS50949"/>
    </source>
</evidence>
<dbReference type="PANTHER" id="PTHR43537">
    <property type="entry name" value="TRANSCRIPTIONAL REGULATOR, GNTR FAMILY"/>
    <property type="match status" value="1"/>
</dbReference>
<dbReference type="PANTHER" id="PTHR43537:SF45">
    <property type="entry name" value="GNTR FAMILY REGULATORY PROTEIN"/>
    <property type="match status" value="1"/>
</dbReference>
<dbReference type="Proteomes" id="UP001556196">
    <property type="component" value="Unassembled WGS sequence"/>
</dbReference>
<protein>
    <submittedName>
        <fullName evidence="5">GntR family transcriptional regulator</fullName>
    </submittedName>
</protein>
<dbReference type="PROSITE" id="PS50949">
    <property type="entry name" value="HTH_GNTR"/>
    <property type="match status" value="1"/>
</dbReference>
<evidence type="ECO:0000313" key="5">
    <source>
        <dbReference type="EMBL" id="MEW9805011.1"/>
    </source>
</evidence>
<dbReference type="EMBL" id="JBFOCI010000001">
    <property type="protein sequence ID" value="MEW9805011.1"/>
    <property type="molecule type" value="Genomic_DNA"/>
</dbReference>
<dbReference type="Gene3D" id="1.10.10.10">
    <property type="entry name" value="Winged helix-like DNA-binding domain superfamily/Winged helix DNA-binding domain"/>
    <property type="match status" value="1"/>
</dbReference>
<name>A0ABV3QVB4_9HYPH</name>
<keyword evidence="6" id="KW-1185">Reference proteome</keyword>
<dbReference type="SUPFAM" id="SSF46785">
    <property type="entry name" value="Winged helix' DNA-binding domain"/>
    <property type="match status" value="1"/>
</dbReference>
<sequence length="211" mass="23350">MVEALRLAIVNLEFEPGSKLDKGELTRRFGVSRFPVAEALNRLKAEGLVDIRPQSGSIVSRIRLADARENIFLRRALEGEAVAYHARHQSKTLIAGLRFNIRQQRGALKAGDRALFHQLDLEFHDMLASTIGYPRVRALIEGARLSLDRARRLLITPRRIATTFKEHAKIVAAIAASDPIAARTALSAHLDAVMQELEDCARANPALFEGG</sequence>
<dbReference type="Pfam" id="PF00392">
    <property type="entry name" value="GntR"/>
    <property type="match status" value="1"/>
</dbReference>
<evidence type="ECO:0000256" key="2">
    <source>
        <dbReference type="ARBA" id="ARBA00023125"/>
    </source>
</evidence>
<dbReference type="InterPro" id="IPR036388">
    <property type="entry name" value="WH-like_DNA-bd_sf"/>
</dbReference>
<feature type="domain" description="HTH gntR-type" evidence="4">
    <location>
        <begin position="1"/>
        <end position="62"/>
    </location>
</feature>
<dbReference type="SMART" id="SM00345">
    <property type="entry name" value="HTH_GNTR"/>
    <property type="match status" value="1"/>
</dbReference>
<dbReference type="SUPFAM" id="SSF48008">
    <property type="entry name" value="GntR ligand-binding domain-like"/>
    <property type="match status" value="1"/>
</dbReference>
<dbReference type="InterPro" id="IPR000524">
    <property type="entry name" value="Tscrpt_reg_HTH_GntR"/>
</dbReference>
<evidence type="ECO:0000256" key="1">
    <source>
        <dbReference type="ARBA" id="ARBA00023015"/>
    </source>
</evidence>
<evidence type="ECO:0000313" key="6">
    <source>
        <dbReference type="Proteomes" id="UP001556196"/>
    </source>
</evidence>
<dbReference type="SMART" id="SM00895">
    <property type="entry name" value="FCD"/>
    <property type="match status" value="1"/>
</dbReference>
<comment type="caution">
    <text evidence="5">The sequence shown here is derived from an EMBL/GenBank/DDBJ whole genome shotgun (WGS) entry which is preliminary data.</text>
</comment>
<dbReference type="InterPro" id="IPR008920">
    <property type="entry name" value="TF_FadR/GntR_C"/>
</dbReference>
<dbReference type="CDD" id="cd07377">
    <property type="entry name" value="WHTH_GntR"/>
    <property type="match status" value="1"/>
</dbReference>
<accession>A0ABV3QVB4</accession>
<keyword evidence="3" id="KW-0804">Transcription</keyword>
<organism evidence="5 6">
    <name type="scientific">Mesorhizobium marinum</name>
    <dbReference type="NCBI Taxonomy" id="3228790"/>
    <lineage>
        <taxon>Bacteria</taxon>
        <taxon>Pseudomonadati</taxon>
        <taxon>Pseudomonadota</taxon>
        <taxon>Alphaproteobacteria</taxon>
        <taxon>Hyphomicrobiales</taxon>
        <taxon>Phyllobacteriaceae</taxon>
        <taxon>Mesorhizobium</taxon>
    </lineage>
</organism>
<proteinExistence type="predicted"/>
<dbReference type="Pfam" id="PF07729">
    <property type="entry name" value="FCD"/>
    <property type="match status" value="1"/>
</dbReference>
<keyword evidence="1" id="KW-0805">Transcription regulation</keyword>
<dbReference type="InterPro" id="IPR011711">
    <property type="entry name" value="GntR_C"/>
</dbReference>